<dbReference type="RefSeq" id="WP_107722188.1">
    <property type="nucleotide sequence ID" value="NZ_QAZN01000029.1"/>
</dbReference>
<organism evidence="4 5">
    <name type="scientific">Limosilactobacillus reuteri</name>
    <name type="common">Lactobacillus reuteri</name>
    <dbReference type="NCBI Taxonomy" id="1598"/>
    <lineage>
        <taxon>Bacteria</taxon>
        <taxon>Bacillati</taxon>
        <taxon>Bacillota</taxon>
        <taxon>Bacilli</taxon>
        <taxon>Lactobacillales</taxon>
        <taxon>Lactobacillaceae</taxon>
        <taxon>Limosilactobacillus</taxon>
    </lineage>
</organism>
<dbReference type="Gene3D" id="3.90.550.10">
    <property type="entry name" value="Spore Coat Polysaccharide Biosynthesis Protein SpsA, Chain A"/>
    <property type="match status" value="1"/>
</dbReference>
<proteinExistence type="predicted"/>
<gene>
    <name evidence="4" type="ORF">DB325_09805</name>
</gene>
<evidence type="ECO:0000313" key="5">
    <source>
        <dbReference type="Proteomes" id="UP000244083"/>
    </source>
</evidence>
<protein>
    <recommendedName>
        <fullName evidence="3">Glycosyltransferase 2-like domain-containing protein</fullName>
    </recommendedName>
</protein>
<comment type="caution">
    <text evidence="4">The sequence shown here is derived from an EMBL/GenBank/DDBJ whole genome shotgun (WGS) entry which is preliminary data.</text>
</comment>
<dbReference type="Pfam" id="PF00535">
    <property type="entry name" value="Glycos_transf_2"/>
    <property type="match status" value="1"/>
</dbReference>
<dbReference type="AlphaFoldDB" id="A0A2T5Q1B8"/>
<dbReference type="SUPFAM" id="SSF53448">
    <property type="entry name" value="Nucleotide-diphospho-sugar transferases"/>
    <property type="match status" value="1"/>
</dbReference>
<dbReference type="Proteomes" id="UP000244083">
    <property type="component" value="Unassembled WGS sequence"/>
</dbReference>
<dbReference type="PANTHER" id="PTHR22916:SF51">
    <property type="entry name" value="GLYCOSYLTRANSFERASE EPSH-RELATED"/>
    <property type="match status" value="1"/>
</dbReference>
<dbReference type="InterPro" id="IPR029044">
    <property type="entry name" value="Nucleotide-diphossugar_trans"/>
</dbReference>
<dbReference type="EMBL" id="QAZN01000029">
    <property type="protein sequence ID" value="PTV01200.1"/>
    <property type="molecule type" value="Genomic_DNA"/>
</dbReference>
<feature type="domain" description="Glycosyltransferase 2-like" evidence="3">
    <location>
        <begin position="9"/>
        <end position="136"/>
    </location>
</feature>
<evidence type="ECO:0000256" key="1">
    <source>
        <dbReference type="ARBA" id="ARBA00022676"/>
    </source>
</evidence>
<dbReference type="InterPro" id="IPR001173">
    <property type="entry name" value="Glyco_trans_2-like"/>
</dbReference>
<dbReference type="PANTHER" id="PTHR22916">
    <property type="entry name" value="GLYCOSYLTRANSFERASE"/>
    <property type="match status" value="1"/>
</dbReference>
<accession>A0A2T5Q1B8</accession>
<evidence type="ECO:0000256" key="2">
    <source>
        <dbReference type="ARBA" id="ARBA00022679"/>
    </source>
</evidence>
<dbReference type="GO" id="GO:0016757">
    <property type="term" value="F:glycosyltransferase activity"/>
    <property type="evidence" value="ECO:0007669"/>
    <property type="project" value="UniProtKB-KW"/>
</dbReference>
<evidence type="ECO:0000259" key="3">
    <source>
        <dbReference type="Pfam" id="PF00535"/>
    </source>
</evidence>
<sequence>MNKTITIDIIVPIYNCKNYLSRCIESLLGQKGQNNLRIILVDDGSSDGSREIVDMYERKHKNIIAIHQKNGGLSCARNAGLEVVDSDYFSFVDPDDWIESNYIEKVVEELNSNNVDVLMVPYVRKYKKRSLENLFLGNNTILFSKKETRGFVLKRFIGLTNNQLKWPLSIDNISTAWGKFYKTSCLGKIRFNNKEEVWAEDLYFNIKCFLIAKNSEYFPHTHYVYFKENNSSIVHTYDSKMLLEYKNLYKKIFNLIDENELGIEYIQALNNRIIINELGILRNVGLSDKNAWFKYKEIQKILRDQLYEQAFDHFDFSNLPLIYKMFYKCCRKKLSLAVYFMLVTGEQLKTKIKQ</sequence>
<keyword evidence="2" id="KW-0808">Transferase</keyword>
<keyword evidence="1" id="KW-0328">Glycosyltransferase</keyword>
<reference evidence="5" key="1">
    <citation type="submission" date="2018-04" db="EMBL/GenBank/DDBJ databases">
        <title>Draft Genome Sequences of 10 Lactobacillus Species from 22 Commercial Probiotic Products.</title>
        <authorList>
            <person name="Gangiredla J."/>
            <person name="Barnaba T.J."/>
            <person name="Mammel M.K."/>
            <person name="Lacher D.W."/>
            <person name="Elkins C.A."/>
            <person name="Lampel K.A."/>
            <person name="Whitehouse C.A."/>
            <person name="Tartera C."/>
        </authorList>
    </citation>
    <scope>NUCLEOTIDE SEQUENCE [LARGE SCALE GENOMIC DNA]</scope>
    <source>
        <strain evidence="5">DS12_10</strain>
    </source>
</reference>
<name>A0A2T5Q1B8_LIMRT</name>
<dbReference type="CDD" id="cd00761">
    <property type="entry name" value="Glyco_tranf_GTA_type"/>
    <property type="match status" value="1"/>
</dbReference>
<evidence type="ECO:0000313" key="4">
    <source>
        <dbReference type="EMBL" id="PTV01200.1"/>
    </source>
</evidence>